<sequence length="107" mass="11726">MRLETNTLSGKSINEFQIPMTRRPQSHDVIIDSKRKAFPYFVVLPSPVPSLALLPLVEQCLTHTTTCSFINQRHGYGLGGAEILQATGHFAGVEDAFAMAVSGILIR</sequence>
<name>A0A5N6UL30_ASPTM</name>
<dbReference type="AlphaFoldDB" id="A0A5N6UL30"/>
<evidence type="ECO:0000313" key="2">
    <source>
        <dbReference type="Proteomes" id="UP000326950"/>
    </source>
</evidence>
<organism evidence="1 2">
    <name type="scientific">Aspergillus tamarii</name>
    <dbReference type="NCBI Taxonomy" id="41984"/>
    <lineage>
        <taxon>Eukaryota</taxon>
        <taxon>Fungi</taxon>
        <taxon>Dikarya</taxon>
        <taxon>Ascomycota</taxon>
        <taxon>Pezizomycotina</taxon>
        <taxon>Eurotiomycetes</taxon>
        <taxon>Eurotiomycetidae</taxon>
        <taxon>Eurotiales</taxon>
        <taxon>Aspergillaceae</taxon>
        <taxon>Aspergillus</taxon>
        <taxon>Aspergillus subgen. Circumdati</taxon>
    </lineage>
</organism>
<protein>
    <submittedName>
        <fullName evidence="1">Uncharacterized protein</fullName>
    </submittedName>
</protein>
<dbReference type="Proteomes" id="UP000326950">
    <property type="component" value="Unassembled WGS sequence"/>
</dbReference>
<reference evidence="1 2" key="1">
    <citation type="submission" date="2019-04" db="EMBL/GenBank/DDBJ databases">
        <title>Friends and foes A comparative genomics study of 23 Aspergillus species from section Flavi.</title>
        <authorList>
            <consortium name="DOE Joint Genome Institute"/>
            <person name="Kjaerbolling I."/>
            <person name="Vesth T."/>
            <person name="Frisvad J.C."/>
            <person name="Nybo J.L."/>
            <person name="Theobald S."/>
            <person name="Kildgaard S."/>
            <person name="Isbrandt T."/>
            <person name="Kuo A."/>
            <person name="Sato A."/>
            <person name="Lyhne E.K."/>
            <person name="Kogle M.E."/>
            <person name="Wiebenga A."/>
            <person name="Kun R.S."/>
            <person name="Lubbers R.J."/>
            <person name="Makela M.R."/>
            <person name="Barry K."/>
            <person name="Chovatia M."/>
            <person name="Clum A."/>
            <person name="Daum C."/>
            <person name="Haridas S."/>
            <person name="He G."/>
            <person name="LaButti K."/>
            <person name="Lipzen A."/>
            <person name="Mondo S."/>
            <person name="Riley R."/>
            <person name="Salamov A."/>
            <person name="Simmons B.A."/>
            <person name="Magnuson J.K."/>
            <person name="Henrissat B."/>
            <person name="Mortensen U.H."/>
            <person name="Larsen T.O."/>
            <person name="Devries R.P."/>
            <person name="Grigoriev I.V."/>
            <person name="Machida M."/>
            <person name="Baker S.E."/>
            <person name="Andersen M.R."/>
        </authorList>
    </citation>
    <scope>NUCLEOTIDE SEQUENCE [LARGE SCALE GENOMIC DNA]</scope>
    <source>
        <strain evidence="1 2">CBS 117626</strain>
    </source>
</reference>
<keyword evidence="2" id="KW-1185">Reference proteome</keyword>
<accession>A0A5N6UL30</accession>
<dbReference type="EMBL" id="ML738676">
    <property type="protein sequence ID" value="KAE8159338.1"/>
    <property type="molecule type" value="Genomic_DNA"/>
</dbReference>
<proteinExistence type="predicted"/>
<evidence type="ECO:0000313" key="1">
    <source>
        <dbReference type="EMBL" id="KAE8159338.1"/>
    </source>
</evidence>
<gene>
    <name evidence="1" type="ORF">BDV40DRAFT_303293</name>
</gene>